<comment type="similarity">
    <text evidence="1 3">Belongs to the CpcS/CpeS biliprotein lyase family.</text>
</comment>
<gene>
    <name evidence="3" type="primary">cpcS</name>
    <name evidence="4" type="ORF">NIES2135_22940</name>
</gene>
<dbReference type="CDD" id="cd16339">
    <property type="entry name" value="CpcS"/>
    <property type="match status" value="1"/>
</dbReference>
<organism evidence="4 5">
    <name type="scientific">Leptolyngbya boryana NIES-2135</name>
    <dbReference type="NCBI Taxonomy" id="1973484"/>
    <lineage>
        <taxon>Bacteria</taxon>
        <taxon>Bacillati</taxon>
        <taxon>Cyanobacteriota</taxon>
        <taxon>Cyanophyceae</taxon>
        <taxon>Leptolyngbyales</taxon>
        <taxon>Leptolyngbyaceae</taxon>
        <taxon>Leptolyngbya group</taxon>
        <taxon>Leptolyngbya</taxon>
    </lineage>
</organism>
<evidence type="ECO:0000313" key="4">
    <source>
        <dbReference type="EMBL" id="BAY55471.1"/>
    </source>
</evidence>
<reference evidence="4 5" key="1">
    <citation type="submission" date="2017-06" db="EMBL/GenBank/DDBJ databases">
        <title>Genome sequencing of cyanobaciteial culture collection at National Institute for Environmental Studies (NIES).</title>
        <authorList>
            <person name="Hirose Y."/>
            <person name="Shimura Y."/>
            <person name="Fujisawa T."/>
            <person name="Nakamura Y."/>
            <person name="Kawachi M."/>
        </authorList>
    </citation>
    <scope>NUCLEOTIDE SEQUENCE [LARGE SCALE GENOMIC DNA]</scope>
    <source>
        <strain evidence="4 5">NIES-2135</strain>
    </source>
</reference>
<keyword evidence="5" id="KW-1185">Reference proteome</keyword>
<keyword evidence="2 3" id="KW-0456">Lyase</keyword>
<evidence type="ECO:0000256" key="3">
    <source>
        <dbReference type="HAMAP-Rule" id="MF_01459"/>
    </source>
</evidence>
<accession>A0A1Z4JFG2</accession>
<proteinExistence type="inferred from homology"/>
<dbReference type="HAMAP" id="MF_01459">
    <property type="entry name" value="Chrphore_lyase_CpxS"/>
    <property type="match status" value="1"/>
</dbReference>
<evidence type="ECO:0000256" key="2">
    <source>
        <dbReference type="ARBA" id="ARBA00023239"/>
    </source>
</evidence>
<dbReference type="EMBL" id="AP018203">
    <property type="protein sequence ID" value="BAY55471.1"/>
    <property type="molecule type" value="Genomic_DNA"/>
</dbReference>
<comment type="function">
    <text evidence="3">Covalently attaches a chromophore to Cys residue(s) of phycobiliproteins.</text>
</comment>
<dbReference type="Pfam" id="PF09367">
    <property type="entry name" value="CpeS"/>
    <property type="match status" value="1"/>
</dbReference>
<dbReference type="Proteomes" id="UP000217895">
    <property type="component" value="Chromosome"/>
</dbReference>
<evidence type="ECO:0000256" key="1">
    <source>
        <dbReference type="ARBA" id="ARBA00010681"/>
    </source>
</evidence>
<dbReference type="EC" id="4.-.-.-" evidence="3"/>
<dbReference type="InterPro" id="IPR018536">
    <property type="entry name" value="CpcS/CpeS"/>
</dbReference>
<dbReference type="InterPro" id="IPR012674">
    <property type="entry name" value="Calycin"/>
</dbReference>
<sequence length="184" mass="19918">MDIVEFFELSAGRWSSMRTSHHPAAQQGSGKSTIEIDLLDKSDPAVIQLCEKYQVDPTTALLGARLTWEGFLDGETRKQTGSTVLVPIAGDTQNSGKLLGEMGTTQQTPIVGHYEVSDAMGLTLITESDTLYSKERIWFESPNVRFRHSVLKQAGGFSLASFCSEVRLGAVKPDPKAADAAAAK</sequence>
<evidence type="ECO:0000313" key="5">
    <source>
        <dbReference type="Proteomes" id="UP000217895"/>
    </source>
</evidence>
<dbReference type="Gene3D" id="2.40.128.20">
    <property type="match status" value="1"/>
</dbReference>
<dbReference type="GO" id="GO:0017006">
    <property type="term" value="P:protein-tetrapyrrole linkage"/>
    <property type="evidence" value="ECO:0007669"/>
    <property type="project" value="UniProtKB-UniRule"/>
</dbReference>
<protein>
    <recommendedName>
        <fullName evidence="3">Chromophore lyase CpcS/CpeS</fullName>
        <ecNumber evidence="3">4.-.-.-</ecNumber>
    </recommendedName>
</protein>
<dbReference type="AlphaFoldDB" id="A0A1Z4JFG2"/>
<name>A0A1Z4JFG2_LEPBY</name>
<dbReference type="GO" id="GO:0016829">
    <property type="term" value="F:lyase activity"/>
    <property type="evidence" value="ECO:0007669"/>
    <property type="project" value="UniProtKB-KW"/>
</dbReference>